<proteinExistence type="predicted"/>
<feature type="signal peptide" evidence="1">
    <location>
        <begin position="1"/>
        <end position="27"/>
    </location>
</feature>
<evidence type="ECO:0000256" key="1">
    <source>
        <dbReference type="SAM" id="SignalP"/>
    </source>
</evidence>
<dbReference type="RefSeq" id="WP_306952040.1">
    <property type="nucleotide sequence ID" value="NZ_CP132977.1"/>
</dbReference>
<protein>
    <submittedName>
        <fullName evidence="2">Uncharacterized protein</fullName>
    </submittedName>
</protein>
<dbReference type="EMBL" id="CP132977">
    <property type="protein sequence ID" value="WMD24035.1"/>
    <property type="molecule type" value="Genomic_DNA"/>
</dbReference>
<feature type="chain" id="PRO_5046527219" evidence="1">
    <location>
        <begin position="28"/>
        <end position="187"/>
    </location>
</feature>
<evidence type="ECO:0000313" key="3">
    <source>
        <dbReference type="Proteomes" id="UP001234798"/>
    </source>
</evidence>
<accession>A0ABY9MAM5</accession>
<organism evidence="2 3">
    <name type="scientific">Achromobacter seleniivolatilans</name>
    <dbReference type="NCBI Taxonomy" id="3047478"/>
    <lineage>
        <taxon>Bacteria</taxon>
        <taxon>Pseudomonadati</taxon>
        <taxon>Pseudomonadota</taxon>
        <taxon>Betaproteobacteria</taxon>
        <taxon>Burkholderiales</taxon>
        <taxon>Alcaligenaceae</taxon>
        <taxon>Achromobacter</taxon>
    </lineage>
</organism>
<name>A0ABY9MAM5_9BURK</name>
<dbReference type="Proteomes" id="UP001234798">
    <property type="component" value="Plasmid unnamed"/>
</dbReference>
<sequence length="187" mass="19778">MKYHDSMKLVLKAAIAAGALFAGAALASPDPIIGLEVEYRRSDSKPSNLDGVSATPGKYATSLREGVPGSFSDTRATRYLAACTLEEGNGQGPEEEARELRAGLSFEATVRSITPTTAVMDIRTGVVDLKELKPIQSEMCAISAPVTVGANYEGRIALPLDGSPFELPLRDGEVLVLRVAKSWSGPI</sequence>
<keyword evidence="1" id="KW-0732">Signal</keyword>
<keyword evidence="3" id="KW-1185">Reference proteome</keyword>
<geneLocation type="plasmid" evidence="2 3">
    <name>unnamed</name>
</geneLocation>
<reference evidence="2 3" key="1">
    <citation type="submission" date="2023-08" db="EMBL/GenBank/DDBJ databases">
        <title>Achromobacter seleniivolatilans sp. nov., isolated from seleniferous soil.</title>
        <authorList>
            <person name="Zhang S."/>
            <person name="Li K."/>
            <person name="Peng J."/>
            <person name="Zhao Q."/>
            <person name="Wang H."/>
            <person name="Guo Y."/>
        </authorList>
    </citation>
    <scope>NUCLEOTIDE SEQUENCE [LARGE SCALE GENOMIC DNA]</scope>
    <source>
        <strain evidence="2 3">R39</strain>
        <plasmid evidence="2 3">unnamed</plasmid>
    </source>
</reference>
<gene>
    <name evidence="2" type="ORF">RAS12_30860</name>
</gene>
<keyword evidence="2" id="KW-0614">Plasmid</keyword>
<evidence type="ECO:0000313" key="2">
    <source>
        <dbReference type="EMBL" id="WMD24035.1"/>
    </source>
</evidence>